<organism evidence="2 3">
    <name type="scientific">Flammeovirga agarivorans</name>
    <dbReference type="NCBI Taxonomy" id="2726742"/>
    <lineage>
        <taxon>Bacteria</taxon>
        <taxon>Pseudomonadati</taxon>
        <taxon>Bacteroidota</taxon>
        <taxon>Cytophagia</taxon>
        <taxon>Cytophagales</taxon>
        <taxon>Flammeovirgaceae</taxon>
        <taxon>Flammeovirga</taxon>
    </lineage>
</organism>
<dbReference type="InterPro" id="IPR013783">
    <property type="entry name" value="Ig-like_fold"/>
</dbReference>
<accession>A0A7X8SNV7</accession>
<reference evidence="2 3" key="1">
    <citation type="submission" date="2020-04" db="EMBL/GenBank/DDBJ databases">
        <title>Flammeovirga sp. SR4, a novel species isolated from seawater.</title>
        <authorList>
            <person name="Wang X."/>
        </authorList>
    </citation>
    <scope>NUCLEOTIDE SEQUENCE [LARGE SCALE GENOMIC DNA]</scope>
    <source>
        <strain evidence="2 3">SR4</strain>
    </source>
</reference>
<feature type="domain" description="PKD" evidence="1">
    <location>
        <begin position="237"/>
        <end position="278"/>
    </location>
</feature>
<dbReference type="EMBL" id="JABAIL010000007">
    <property type="protein sequence ID" value="NLR93580.1"/>
    <property type="molecule type" value="Genomic_DNA"/>
</dbReference>
<feature type="domain" description="PKD" evidence="1">
    <location>
        <begin position="63"/>
        <end position="109"/>
    </location>
</feature>
<evidence type="ECO:0000259" key="1">
    <source>
        <dbReference type="PROSITE" id="PS50093"/>
    </source>
</evidence>
<dbReference type="CDD" id="cd00146">
    <property type="entry name" value="PKD"/>
    <property type="match status" value="2"/>
</dbReference>
<keyword evidence="3" id="KW-1185">Reference proteome</keyword>
<feature type="domain" description="PKD" evidence="1">
    <location>
        <begin position="1763"/>
        <end position="1822"/>
    </location>
</feature>
<dbReference type="Proteomes" id="UP000585050">
    <property type="component" value="Unassembled WGS sequence"/>
</dbReference>
<dbReference type="InterPro" id="IPR026341">
    <property type="entry name" value="T9SS_type_B"/>
</dbReference>
<evidence type="ECO:0000313" key="2">
    <source>
        <dbReference type="EMBL" id="NLR93580.1"/>
    </source>
</evidence>
<gene>
    <name evidence="2" type="ORF">HGP29_20445</name>
</gene>
<dbReference type="NCBIfam" id="TIGR04131">
    <property type="entry name" value="Bac_Flav_CTERM"/>
    <property type="match status" value="1"/>
</dbReference>
<dbReference type="InterPro" id="IPR022409">
    <property type="entry name" value="PKD/Chitinase_dom"/>
</dbReference>
<dbReference type="InterPro" id="IPR035986">
    <property type="entry name" value="PKD_dom_sf"/>
</dbReference>
<dbReference type="Pfam" id="PF18911">
    <property type="entry name" value="PKD_4"/>
    <property type="match status" value="1"/>
</dbReference>
<dbReference type="PROSITE" id="PS50093">
    <property type="entry name" value="PKD"/>
    <property type="match status" value="4"/>
</dbReference>
<sequence>MRNIYCLLFIVLTLTVFHTSEAQVLKARNLSVIGDDNEFNITEGDIVQGCETLSLQFFIDGLDPTKTYTYSWDLGKNTSLYTIPTPAEQYQQSGDYSISVTISDGENSTQLDGVLHVAGIPDVTFTITNISGEDPQQGCSLDEYQFSVDDPSGLASYKFSVGQYLIDEAPYQKELLAGIYNVTLIGITNEGCQVYTSQSLTVHDDIETTITSSPYVCENTAVISANSIAQTLKRTAPDVVYLWNFGDGTQATGNNITHTFNKEGQFIYDVSLVAYSGSCTPVLTTQRFYTAVEDSLIQKHIPSNSCESYQVMYTHNTSIYPSDLEIVYDFGDGSEPVTHFARDTVYHTYTNITSADIDMYPKAYAGGCVITDTVTVPTFKDALEIAFTTDQEVYCGEDFSVNVEIENRRPLAKYESYYWKTYHYVDGEVSTVSTYDGIDETIILSGYGDHTIQLIGVKNGGECTLDQKKVSSKEISIKLKGKIKGCAPISSDLSFTLFEDTLEYEKEPESIVWTIRDLKTNELYESSVTNSISYTDLPMGLYVSKIVVKLEEGCRYTFFEVLQSGGEVYPKFHIPDTTICNGTSFYFENLTTDAEDGVNLNETIYEWNFDLNRGGKWEVTEERDGSITHEFIGVEEGTVTVGLRAKHYGCTSEVFTQEINILTPNPDYSVVKTLCNASNFYIQNTSTGHDGPFDWTFRVGSSKHNKADQHLTLTTTTVSESPNDHPDYNLIVQDGDTVYTELYLDDPTSLLENSLEYCEVIRYDTTIFSSAPIVSEMIWGLDETDDRSPSTICLGQTFNFRTDYEHFDTHPVTFLWIINNDSIYDQQFDYSFNRLGSYDLRLEMYDRRSRCEVEFDTIIDVKGFQMTSTADSVCAGSTINYSMYDLRIEDDELQSWVWSIDGVPIVSGTTAPIQDSFDYTFTDTKANQHEAYEVSLEVFIDGCSVKQTIPTYITGPKDYLSSATASYYYQCDYVEVTIDPKITYENFFTSYEEEGIFIWDITNLTTGETETISPSNTVRGIHNDSIFIFSQIETGQYQVTLTAEDIIGCTSTSSFNIDVPAVLTAEAGFTPEYTSVSCPQFIQIQDLADGTTGNSRPRYDDINNAQIDIVTWHWNIEREDGKETYFPTSEGAFINYFEPGIHKVSLITEDERGCYFYSDTIDVEVGGVRGITDIVQKIGYAPFTAEMNGIIEYTATDVVDISQFWTSGHGYTATDNPQSFTYENETNEDKSYLPELTFVFKIGSGQQCSYASQNDDTVTVLRLPQRTVSDIFRCAYLGDTTLAVYDSTFTPANKVTDSYSYIGEMTYQWYVDGEKISADLGGADSVVTFTQSDETSPFYVDPNGSSKTFIVESWVDALYTDFEDDSRTHWDYKQGYQKDEFTVQFEPTVILDLSLDTLSCTNKSMVFEAFETSNYQGEINSYLWSFSNGLDTTTTSNELDISFVDEGDYSVTVAAITNLSCETSSATASFSLLESPILAFSVLPTCEGLPLNIEQLSTYNTDLLTVDSSLVSSVLWSIEETGSQYSQLTPDIYLENSGDYTFQLEIAMENGCSFSYSELVTIEINTLPTDYSFDTLHCFEALGDLTIELPNNSNYDYSWEGSSNTTPIHTVSEAGTYYCTIVDNSKSTACERVVEVEVIEPRITPVLQWENVCLGESMTIDASSSFSNVDEDTLTYQYFWNINASFDTVTTSPSLSYTFTTEGTQNISLALLPSQGCLSQTISQDVEIHYLPEVAFEIDTVCQNEPAYFINYSRHLDQLINRSSDQIASVQWDFEYNGTTPNYTSTDINPTHQYDTHGDHNILLSVTTIYGCTVSSEGQIHIREIPEVDLIEDQVICYGEVVTLTVNGGISQLWSTNSNEKQITVAPEEDTFYTVTVDNELGCSVTDTVWVYVIPTFEDTATVYEVCEGIEIELSANVSEYENITQAYSWSSGSTNQTILVDQPGNYTVTNTIVHDSGKECIITKTYEVIYRDLPPSFASIDTVACFDDGFKIELQAPQGDGYVYYWHDTGETTSSVLRSEQDTYAVTITDTSYPTACETYTEIFVDEICGDDFFNPTAFTPNGDGLNDEYHVHSKHAVDIQVSIYNRWGEIIFAKNYENSDAAKEEGEGWNGTYKGKTVPSGVYTAVVSYTSELNGTQHRTSNQITILR</sequence>
<feature type="domain" description="PKD" evidence="1">
    <location>
        <begin position="1421"/>
        <end position="1477"/>
    </location>
</feature>
<comment type="caution">
    <text evidence="2">The sequence shown here is derived from an EMBL/GenBank/DDBJ whole genome shotgun (WGS) entry which is preliminary data.</text>
</comment>
<dbReference type="Gene3D" id="2.60.40.10">
    <property type="entry name" value="Immunoglobulins"/>
    <property type="match status" value="5"/>
</dbReference>
<name>A0A7X8SNV7_9BACT</name>
<dbReference type="SMART" id="SM00089">
    <property type="entry name" value="PKD"/>
    <property type="match status" value="4"/>
</dbReference>
<dbReference type="Pfam" id="PF13585">
    <property type="entry name" value="CHU_C"/>
    <property type="match status" value="1"/>
</dbReference>
<dbReference type="RefSeq" id="WP_168884295.1">
    <property type="nucleotide sequence ID" value="NZ_JABAIL010000007.1"/>
</dbReference>
<protein>
    <submittedName>
        <fullName evidence="2">PKD domain-containing protein</fullName>
    </submittedName>
</protein>
<dbReference type="InterPro" id="IPR000601">
    <property type="entry name" value="PKD_dom"/>
</dbReference>
<proteinExistence type="predicted"/>
<dbReference type="SUPFAM" id="SSF49299">
    <property type="entry name" value="PKD domain"/>
    <property type="match status" value="5"/>
</dbReference>
<evidence type="ECO:0000313" key="3">
    <source>
        <dbReference type="Proteomes" id="UP000585050"/>
    </source>
</evidence>